<evidence type="ECO:0000259" key="1">
    <source>
        <dbReference type="PROSITE" id="PS50181"/>
    </source>
</evidence>
<dbReference type="Gene3D" id="1.20.1280.50">
    <property type="match status" value="1"/>
</dbReference>
<feature type="domain" description="F-box" evidence="1">
    <location>
        <begin position="1"/>
        <end position="43"/>
    </location>
</feature>
<dbReference type="InterPro" id="IPR001810">
    <property type="entry name" value="F-box_dom"/>
</dbReference>
<evidence type="ECO:0000313" key="2">
    <source>
        <dbReference type="EMBL" id="TRX94989.1"/>
    </source>
</evidence>
<dbReference type="SUPFAM" id="SSF81383">
    <property type="entry name" value="F-box domain"/>
    <property type="match status" value="1"/>
</dbReference>
<dbReference type="PROSITE" id="PS50181">
    <property type="entry name" value="FBOX"/>
    <property type="match status" value="1"/>
</dbReference>
<gene>
    <name evidence="2" type="ORF">FHL15_004074</name>
</gene>
<dbReference type="EMBL" id="VFLP01000018">
    <property type="protein sequence ID" value="TRX94989.1"/>
    <property type="molecule type" value="Genomic_DNA"/>
</dbReference>
<dbReference type="CDD" id="cd09917">
    <property type="entry name" value="F-box_SF"/>
    <property type="match status" value="1"/>
</dbReference>
<dbReference type="AlphaFoldDB" id="A0A553I452"/>
<protein>
    <recommendedName>
        <fullName evidence="1">F-box domain-containing protein</fullName>
    </recommendedName>
</protein>
<accession>A0A553I452</accession>
<keyword evidence="3" id="KW-1185">Reference proteome</keyword>
<comment type="caution">
    <text evidence="2">The sequence shown here is derived from an EMBL/GenBank/DDBJ whole genome shotgun (WGS) entry which is preliminary data.</text>
</comment>
<name>A0A553I452_9PEZI</name>
<sequence length="464" mass="53376">MDSLPPELLARIASFLCTADLISMRLVNKQYAAVAFRPLFEVLRFSGRRQDQPPPWNFGPSIERELSEGRVGRTRTVEYAKLPEVVDEIVGSSLARYTKTFVFDPAYYRDFFWHDYHMQLQNEMYEPVEETELEEIDGDDSEEHWDAAIERVLEYRRARPLREIDAFSAAQVFWQTRRMEQIESKQAVTVALIKLFRTMNALEEIVIKPWVFDGRLLFPGLESCISYGIDVQRRGSFPTTAHLGTLAGALHAANQRIKRLHVSEFFAEELHDSIATRHIFTGLQEIRLDVLHIEFLLDEGPRHQVLVELFKCVQQTLRKLWFIGGGKWPSLPARGGHSLLKMFSDQPDETPLVFPQLEFVQLSGLILSTPPLLRFLRAQPRLEHLEFGHIYLSTPNCGWPSLVEGLPASIKSWKVCGPLGHEPIEADGPAAYNWMRTWMPKELSPTSGWRAGSHEDRTYFERIG</sequence>
<dbReference type="Proteomes" id="UP000319160">
    <property type="component" value="Unassembled WGS sequence"/>
</dbReference>
<dbReference type="Pfam" id="PF12937">
    <property type="entry name" value="F-box-like"/>
    <property type="match status" value="1"/>
</dbReference>
<proteinExistence type="predicted"/>
<dbReference type="InterPro" id="IPR036047">
    <property type="entry name" value="F-box-like_dom_sf"/>
</dbReference>
<evidence type="ECO:0000313" key="3">
    <source>
        <dbReference type="Proteomes" id="UP000319160"/>
    </source>
</evidence>
<reference evidence="3" key="1">
    <citation type="submission" date="2019-06" db="EMBL/GenBank/DDBJ databases">
        <title>Draft genome sequence of the griseofulvin-producing fungus Xylaria cubensis strain G536.</title>
        <authorList>
            <person name="Mead M.E."/>
            <person name="Raja H.A."/>
            <person name="Steenwyk J.L."/>
            <person name="Knowles S.L."/>
            <person name="Oberlies N.H."/>
            <person name="Rokas A."/>
        </authorList>
    </citation>
    <scope>NUCLEOTIDE SEQUENCE [LARGE SCALE GENOMIC DNA]</scope>
    <source>
        <strain evidence="3">G536</strain>
    </source>
</reference>
<organism evidence="2 3">
    <name type="scientific">Xylaria flabelliformis</name>
    <dbReference type="NCBI Taxonomy" id="2512241"/>
    <lineage>
        <taxon>Eukaryota</taxon>
        <taxon>Fungi</taxon>
        <taxon>Dikarya</taxon>
        <taxon>Ascomycota</taxon>
        <taxon>Pezizomycotina</taxon>
        <taxon>Sordariomycetes</taxon>
        <taxon>Xylariomycetidae</taxon>
        <taxon>Xylariales</taxon>
        <taxon>Xylariaceae</taxon>
        <taxon>Xylaria</taxon>
    </lineage>
</organism>
<dbReference type="OrthoDB" id="3792523at2759"/>